<protein>
    <submittedName>
        <fullName evidence="2">Uncharacterized protein</fullName>
    </submittedName>
</protein>
<dbReference type="RefSeq" id="WP_007638979.1">
    <property type="nucleotide sequence ID" value="NC_020514.1"/>
</dbReference>
<dbReference type="EMBL" id="CP003837">
    <property type="protein sequence ID" value="AGH45700.1"/>
    <property type="molecule type" value="Genomic_DNA"/>
</dbReference>
<accession>K7ASI5</accession>
<dbReference type="STRING" id="1129794.C427_3592"/>
<dbReference type="KEGG" id="gps:C427_3592"/>
<proteinExistence type="predicted"/>
<dbReference type="Proteomes" id="UP000011864">
    <property type="component" value="Chromosome"/>
</dbReference>
<name>K7ASI5_9ALTE</name>
<gene>
    <name evidence="2" type="ORF">C427_3592</name>
</gene>
<feature type="transmembrane region" description="Helical" evidence="1">
    <location>
        <begin position="201"/>
        <end position="222"/>
    </location>
</feature>
<evidence type="ECO:0000313" key="2">
    <source>
        <dbReference type="EMBL" id="AGH45700.1"/>
    </source>
</evidence>
<feature type="transmembrane region" description="Helical" evidence="1">
    <location>
        <begin position="169"/>
        <end position="189"/>
    </location>
</feature>
<feature type="transmembrane region" description="Helical" evidence="1">
    <location>
        <begin position="104"/>
        <end position="121"/>
    </location>
</feature>
<feature type="transmembrane region" description="Helical" evidence="1">
    <location>
        <begin position="40"/>
        <end position="67"/>
    </location>
</feature>
<keyword evidence="1" id="KW-0812">Transmembrane</keyword>
<evidence type="ECO:0000313" key="3">
    <source>
        <dbReference type="Proteomes" id="UP000011864"/>
    </source>
</evidence>
<keyword evidence="1" id="KW-0472">Membrane</keyword>
<keyword evidence="3" id="KW-1185">Reference proteome</keyword>
<evidence type="ECO:0000256" key="1">
    <source>
        <dbReference type="SAM" id="Phobius"/>
    </source>
</evidence>
<feature type="transmembrane region" description="Helical" evidence="1">
    <location>
        <begin position="133"/>
        <end position="157"/>
    </location>
</feature>
<dbReference type="HOGENOM" id="CLU_1174531_0_0_6"/>
<organism evidence="2 3">
    <name type="scientific">Paraglaciecola psychrophila 170</name>
    <dbReference type="NCBI Taxonomy" id="1129794"/>
    <lineage>
        <taxon>Bacteria</taxon>
        <taxon>Pseudomonadati</taxon>
        <taxon>Pseudomonadota</taxon>
        <taxon>Gammaproteobacteria</taxon>
        <taxon>Alteromonadales</taxon>
        <taxon>Alteromonadaceae</taxon>
        <taxon>Paraglaciecola</taxon>
    </lineage>
</organism>
<keyword evidence="1" id="KW-1133">Transmembrane helix</keyword>
<dbReference type="PATRIC" id="fig|1129794.4.peg.3573"/>
<reference evidence="2 3" key="1">
    <citation type="journal article" date="2013" name="Genome Announc.">
        <title>Complete Genome Sequence of Glaciecola psychrophila Strain 170T.</title>
        <authorList>
            <person name="Yin J."/>
            <person name="Chen J."/>
            <person name="Liu G."/>
            <person name="Yu Y."/>
            <person name="Song L."/>
            <person name="Wang X."/>
            <person name="Qu X."/>
        </authorList>
    </citation>
    <scope>NUCLEOTIDE SEQUENCE [LARGE SCALE GENOMIC DNA]</scope>
    <source>
        <strain evidence="2 3">170</strain>
    </source>
</reference>
<dbReference type="AlphaFoldDB" id="K7ASI5"/>
<dbReference type="OrthoDB" id="6400831at2"/>
<sequence length="236" mass="27551">MFIRAYLPQIFTALFGGLFVLLGILTFGNGGAFDKIHVGMLIFTGIICRKDINVVSVVILLLLQLAWESLAWQYLINESFVKIILYICAFGMMYYFRHDWVVKIILPTLILVIVSEIYWYLTHYSAPEIYWHIWIMISNLLVRYLIFIRVGIVDNYFPEKGLSVNLDWMIYKLSVFIIIIQATMILEYLLRHITGLSSMLFVYYSYSYLVHGIATIAVWAIFSESFKQLLPRLLKA</sequence>
<feature type="transmembrane region" description="Helical" evidence="1">
    <location>
        <begin position="6"/>
        <end position="28"/>
    </location>
</feature>